<feature type="compositionally biased region" description="Basic and acidic residues" evidence="1">
    <location>
        <begin position="1"/>
        <end position="12"/>
    </location>
</feature>
<keyword evidence="2" id="KW-1185">Reference proteome</keyword>
<reference evidence="3" key="1">
    <citation type="submission" date="2022-11" db="UniProtKB">
        <authorList>
            <consortium name="WormBaseParasite"/>
        </authorList>
    </citation>
    <scope>IDENTIFICATION</scope>
</reference>
<feature type="compositionally biased region" description="Low complexity" evidence="1">
    <location>
        <begin position="13"/>
        <end position="31"/>
    </location>
</feature>
<dbReference type="WBParaSite" id="jg9444">
    <property type="protein sequence ID" value="jg9444"/>
    <property type="gene ID" value="jg9444"/>
</dbReference>
<feature type="region of interest" description="Disordered" evidence="1">
    <location>
        <begin position="1"/>
        <end position="31"/>
    </location>
</feature>
<sequence length="123" mass="13357">MACSHTKRESGSRSESGSESGNGSESGSGTLTLEEIVNCVQECTGGDEEVTPEGAIDIEGFEVDQLPITRIGAQRALAVIRQFVEENAGDPAVLNHSDALDDFLQEMRQKKQSQITDFFSYDR</sequence>
<proteinExistence type="predicted"/>
<organism evidence="2 3">
    <name type="scientific">Ditylenchus dipsaci</name>
    <dbReference type="NCBI Taxonomy" id="166011"/>
    <lineage>
        <taxon>Eukaryota</taxon>
        <taxon>Metazoa</taxon>
        <taxon>Ecdysozoa</taxon>
        <taxon>Nematoda</taxon>
        <taxon>Chromadorea</taxon>
        <taxon>Rhabditida</taxon>
        <taxon>Tylenchina</taxon>
        <taxon>Tylenchomorpha</taxon>
        <taxon>Sphaerularioidea</taxon>
        <taxon>Anguinidae</taxon>
        <taxon>Anguininae</taxon>
        <taxon>Ditylenchus</taxon>
    </lineage>
</organism>
<evidence type="ECO:0000313" key="2">
    <source>
        <dbReference type="Proteomes" id="UP000887574"/>
    </source>
</evidence>
<name>A0A915ESV4_9BILA</name>
<accession>A0A915ESV4</accession>
<evidence type="ECO:0000256" key="1">
    <source>
        <dbReference type="SAM" id="MobiDB-lite"/>
    </source>
</evidence>
<dbReference type="Proteomes" id="UP000887574">
    <property type="component" value="Unplaced"/>
</dbReference>
<protein>
    <submittedName>
        <fullName evidence="3">Uncharacterized protein</fullName>
    </submittedName>
</protein>
<evidence type="ECO:0000313" key="3">
    <source>
        <dbReference type="WBParaSite" id="jg9444"/>
    </source>
</evidence>
<dbReference type="AlphaFoldDB" id="A0A915ESV4"/>